<keyword evidence="6" id="KW-0256">Endoplasmic reticulum</keyword>
<evidence type="ECO:0000256" key="9">
    <source>
        <dbReference type="SAM" id="Phobius"/>
    </source>
</evidence>
<evidence type="ECO:0000256" key="3">
    <source>
        <dbReference type="ARBA" id="ARBA00010026"/>
    </source>
</evidence>
<evidence type="ECO:0000256" key="7">
    <source>
        <dbReference type="ARBA" id="ARBA00022989"/>
    </source>
</evidence>
<keyword evidence="4" id="KW-0337">GPI-anchor biosynthesis</keyword>
<evidence type="ECO:0000313" key="10">
    <source>
        <dbReference type="EMBL" id="TKX27077.1"/>
    </source>
</evidence>
<dbReference type="GO" id="GO:0016255">
    <property type="term" value="P:attachment of GPI anchor to protein"/>
    <property type="evidence" value="ECO:0007669"/>
    <property type="project" value="InterPro"/>
</dbReference>
<organism evidence="10 11">
    <name type="scientific">Elsinoe australis</name>
    <dbReference type="NCBI Taxonomy" id="40998"/>
    <lineage>
        <taxon>Eukaryota</taxon>
        <taxon>Fungi</taxon>
        <taxon>Dikarya</taxon>
        <taxon>Ascomycota</taxon>
        <taxon>Pezizomycotina</taxon>
        <taxon>Dothideomycetes</taxon>
        <taxon>Dothideomycetidae</taxon>
        <taxon>Myriangiales</taxon>
        <taxon>Elsinoaceae</taxon>
        <taxon>Elsinoe</taxon>
    </lineage>
</organism>
<proteinExistence type="inferred from homology"/>
<dbReference type="PANTHER" id="PTHR13121">
    <property type="entry name" value="GPI TRANSAMIDASE COMPONENT PIG-U"/>
    <property type="match status" value="1"/>
</dbReference>
<feature type="transmembrane region" description="Helical" evidence="9">
    <location>
        <begin position="94"/>
        <end position="112"/>
    </location>
</feature>
<dbReference type="GO" id="GO:0042765">
    <property type="term" value="C:GPI-anchor transamidase complex"/>
    <property type="evidence" value="ECO:0007669"/>
    <property type="project" value="InterPro"/>
</dbReference>
<comment type="similarity">
    <text evidence="3">Belongs to the PIGU family.</text>
</comment>
<dbReference type="PANTHER" id="PTHR13121:SF0">
    <property type="entry name" value="PHOSPHATIDYLINOSITOL GLYCAN ANCHOR BIOSYNTHESIS CLASS U PROTEIN"/>
    <property type="match status" value="1"/>
</dbReference>
<dbReference type="InterPro" id="IPR009600">
    <property type="entry name" value="PIG-U"/>
</dbReference>
<comment type="subcellular location">
    <subcellularLocation>
        <location evidence="1">Endoplasmic reticulum membrane</location>
        <topology evidence="1">Multi-pass membrane protein</topology>
    </subcellularLocation>
</comment>
<evidence type="ECO:0000256" key="5">
    <source>
        <dbReference type="ARBA" id="ARBA00022692"/>
    </source>
</evidence>
<keyword evidence="5 9" id="KW-0812">Transmembrane</keyword>
<dbReference type="EMBL" id="PTQR01000008">
    <property type="protein sequence ID" value="TKX27077.1"/>
    <property type="molecule type" value="Genomic_DNA"/>
</dbReference>
<evidence type="ECO:0000313" key="11">
    <source>
        <dbReference type="Proteomes" id="UP000308133"/>
    </source>
</evidence>
<evidence type="ECO:0000256" key="4">
    <source>
        <dbReference type="ARBA" id="ARBA00022502"/>
    </source>
</evidence>
<dbReference type="AlphaFoldDB" id="A0A4U7BFX7"/>
<dbReference type="Pfam" id="PF06728">
    <property type="entry name" value="PIG-U"/>
    <property type="match status" value="1"/>
</dbReference>
<keyword evidence="8 9" id="KW-0472">Membrane</keyword>
<sequence>MTTRDSLQQRYLIFAGAVAVRIGLAIAFPTLPDFLSGRVEIATPVTGFKRLQEGLFLYNHGVSPYDGGVFHQAPLLLSFFSLFPDIARSPIPTVAVYILLDIMSANALIQITTSDAAVASSSFISPRRDRKWTSTAVAASYLFNPFTILTCLGRPTSVFATYFITLATAKACHGAVISSALALALATYASLHPGLLLPAMVALCHDRLLQESPKISASMGAFATKFVIAFATFSAALTGLSYFLLQDWSFLSSVYGTRLLLPDLTPNVGLWWYFFIEMFDSFRSFFLGVFWIHMASYSPVLIMRLKKQPLAAVILMCGIFAIFQPYANIGDAGAFMAMLGIYGHVFDLTRYTFTAFSAILYTTLLGPAFYYLWIYAGSGNANFFYAITLMFSMLSSEMSGR</sequence>
<evidence type="ECO:0000256" key="8">
    <source>
        <dbReference type="ARBA" id="ARBA00023136"/>
    </source>
</evidence>
<name>A0A4U7BFX7_9PEZI</name>
<reference evidence="10 11" key="1">
    <citation type="submission" date="2018-02" db="EMBL/GenBank/DDBJ databases">
        <title>Draft genome sequences of Elsinoe sp., causing black scab on jojoba.</title>
        <authorList>
            <person name="Stodart B."/>
            <person name="Jeffress S."/>
            <person name="Ash G."/>
            <person name="Arun Chinnappa K."/>
        </authorList>
    </citation>
    <scope>NUCLEOTIDE SEQUENCE [LARGE SCALE GENOMIC DNA]</scope>
    <source>
        <strain evidence="10 11">Hillstone_2</strain>
    </source>
</reference>
<gene>
    <name evidence="10" type="ORF">C1H76_0624</name>
</gene>
<evidence type="ECO:0000256" key="2">
    <source>
        <dbReference type="ARBA" id="ARBA00004687"/>
    </source>
</evidence>
<accession>A0A4U7BFX7</accession>
<dbReference type="Proteomes" id="UP000308133">
    <property type="component" value="Unassembled WGS sequence"/>
</dbReference>
<feature type="transmembrane region" description="Helical" evidence="9">
    <location>
        <begin position="183"/>
        <end position="205"/>
    </location>
</feature>
<feature type="transmembrane region" description="Helical" evidence="9">
    <location>
        <begin position="309"/>
        <end position="327"/>
    </location>
</feature>
<feature type="transmembrane region" description="Helical" evidence="9">
    <location>
        <begin position="382"/>
        <end position="400"/>
    </location>
</feature>
<evidence type="ECO:0000256" key="6">
    <source>
        <dbReference type="ARBA" id="ARBA00022824"/>
    </source>
</evidence>
<comment type="pathway">
    <text evidence="2">Glycolipid biosynthesis; glycosylphosphatidylinositol-anchor biosynthesis.</text>
</comment>
<feature type="transmembrane region" description="Helical" evidence="9">
    <location>
        <begin position="12"/>
        <end position="31"/>
    </location>
</feature>
<feature type="transmembrane region" description="Helical" evidence="9">
    <location>
        <begin position="270"/>
        <end position="297"/>
    </location>
</feature>
<comment type="caution">
    <text evidence="10">The sequence shown here is derived from an EMBL/GenBank/DDBJ whole genome shotgun (WGS) entry which is preliminary data.</text>
</comment>
<dbReference type="GO" id="GO:0006506">
    <property type="term" value="P:GPI anchor biosynthetic process"/>
    <property type="evidence" value="ECO:0007669"/>
    <property type="project" value="UniProtKB-UniPathway"/>
</dbReference>
<evidence type="ECO:0000256" key="1">
    <source>
        <dbReference type="ARBA" id="ARBA00004477"/>
    </source>
</evidence>
<feature type="transmembrane region" description="Helical" evidence="9">
    <location>
        <begin position="226"/>
        <end position="245"/>
    </location>
</feature>
<protein>
    <submittedName>
        <fullName evidence="10">GPI transamidase subunit PIG-U</fullName>
    </submittedName>
</protein>
<keyword evidence="7 9" id="KW-1133">Transmembrane helix</keyword>
<dbReference type="UniPathway" id="UPA00196"/>
<feature type="transmembrane region" description="Helical" evidence="9">
    <location>
        <begin position="358"/>
        <end position="376"/>
    </location>
</feature>
<feature type="transmembrane region" description="Helical" evidence="9">
    <location>
        <begin position="132"/>
        <end position="152"/>
    </location>
</feature>